<sequence>MSSLLHSLPLQPIQNLTSTEVIVPCAMGLGLPQDSFASTTCNEKGNLLHNTAHFFRTRGIPVIYLSKELVPVECRKQREYDDDTATIIELVPSTSSDSTFQDDDTTANEDFPFWTPFALLRHRSGPNDSTSKHMHSWTNPMAGMDLIQSEQPKNSILKVRRLQDSIDSKYPGGSDCKKTRETFTALSKIPAVQHDDKTSLPPEDCVTITPESNDRSHGCQRHGASKKALGVDVEDFFVTDHSFDCPPVRDHLLVRRVKQAFEKTGACETMFNNFIGNAQARMAFFKRNLPALPIEKFSLYSGGENAKKALCGGATGTGILMDPRCFVSHFNALSSVTQNIHMNLQHQQHAINDIRSTTLHEM</sequence>
<proteinExistence type="predicted"/>
<evidence type="ECO:0000313" key="2">
    <source>
        <dbReference type="Proteomes" id="UP000693970"/>
    </source>
</evidence>
<dbReference type="AlphaFoldDB" id="A0A9K3PW19"/>
<evidence type="ECO:0000313" key="1">
    <source>
        <dbReference type="EMBL" id="KAG7361872.1"/>
    </source>
</evidence>
<dbReference type="Proteomes" id="UP000693970">
    <property type="component" value="Unassembled WGS sequence"/>
</dbReference>
<reference evidence="1" key="1">
    <citation type="journal article" date="2021" name="Sci. Rep.">
        <title>Diploid genomic architecture of Nitzschia inconspicua, an elite biomass production diatom.</title>
        <authorList>
            <person name="Oliver A."/>
            <person name="Podell S."/>
            <person name="Pinowska A."/>
            <person name="Traller J.C."/>
            <person name="Smith S.R."/>
            <person name="McClure R."/>
            <person name="Beliaev A."/>
            <person name="Bohutskyi P."/>
            <person name="Hill E.A."/>
            <person name="Rabines A."/>
            <person name="Zheng H."/>
            <person name="Allen L.Z."/>
            <person name="Kuo A."/>
            <person name="Grigoriev I.V."/>
            <person name="Allen A.E."/>
            <person name="Hazlebeck D."/>
            <person name="Allen E.E."/>
        </authorList>
    </citation>
    <scope>NUCLEOTIDE SEQUENCE</scope>
    <source>
        <strain evidence="1">Hildebrandi</strain>
    </source>
</reference>
<organism evidence="1 2">
    <name type="scientific">Nitzschia inconspicua</name>
    <dbReference type="NCBI Taxonomy" id="303405"/>
    <lineage>
        <taxon>Eukaryota</taxon>
        <taxon>Sar</taxon>
        <taxon>Stramenopiles</taxon>
        <taxon>Ochrophyta</taxon>
        <taxon>Bacillariophyta</taxon>
        <taxon>Bacillariophyceae</taxon>
        <taxon>Bacillariophycidae</taxon>
        <taxon>Bacillariales</taxon>
        <taxon>Bacillariaceae</taxon>
        <taxon>Nitzschia</taxon>
    </lineage>
</organism>
<comment type="caution">
    <text evidence="1">The sequence shown here is derived from an EMBL/GenBank/DDBJ whole genome shotgun (WGS) entry which is preliminary data.</text>
</comment>
<keyword evidence="2" id="KW-1185">Reference proteome</keyword>
<accession>A0A9K3PW19</accession>
<gene>
    <name evidence="1" type="ORF">IV203_036973</name>
</gene>
<protein>
    <submittedName>
        <fullName evidence="1">Uncharacterized protein</fullName>
    </submittedName>
</protein>
<dbReference type="EMBL" id="JAGRRH010000013">
    <property type="protein sequence ID" value="KAG7361872.1"/>
    <property type="molecule type" value="Genomic_DNA"/>
</dbReference>
<name>A0A9K3PW19_9STRA</name>
<reference evidence="1" key="2">
    <citation type="submission" date="2021-04" db="EMBL/GenBank/DDBJ databases">
        <authorList>
            <person name="Podell S."/>
        </authorList>
    </citation>
    <scope>NUCLEOTIDE SEQUENCE</scope>
    <source>
        <strain evidence="1">Hildebrandi</strain>
    </source>
</reference>